<name>A0A382NMV0_9ZZZZ</name>
<dbReference type="EMBL" id="UINC01101284">
    <property type="protein sequence ID" value="SVC61970.1"/>
    <property type="molecule type" value="Genomic_DNA"/>
</dbReference>
<protein>
    <submittedName>
        <fullName evidence="1">Uncharacterized protein</fullName>
    </submittedName>
</protein>
<proteinExistence type="predicted"/>
<reference evidence="1" key="1">
    <citation type="submission" date="2018-05" db="EMBL/GenBank/DDBJ databases">
        <authorList>
            <person name="Lanie J.A."/>
            <person name="Ng W.-L."/>
            <person name="Kazmierczak K.M."/>
            <person name="Andrzejewski T.M."/>
            <person name="Davidsen T.M."/>
            <person name="Wayne K.J."/>
            <person name="Tettelin H."/>
            <person name="Glass J.I."/>
            <person name="Rusch D."/>
            <person name="Podicherti R."/>
            <person name="Tsui H.-C.T."/>
            <person name="Winkler M.E."/>
        </authorList>
    </citation>
    <scope>NUCLEOTIDE SEQUENCE</scope>
</reference>
<organism evidence="1">
    <name type="scientific">marine metagenome</name>
    <dbReference type="NCBI Taxonomy" id="408172"/>
    <lineage>
        <taxon>unclassified sequences</taxon>
        <taxon>metagenomes</taxon>
        <taxon>ecological metagenomes</taxon>
    </lineage>
</organism>
<accession>A0A382NMV0</accession>
<gene>
    <name evidence="1" type="ORF">METZ01_LOCUS314824</name>
</gene>
<evidence type="ECO:0000313" key="1">
    <source>
        <dbReference type="EMBL" id="SVC61970.1"/>
    </source>
</evidence>
<sequence length="81" mass="9316">MMNYLKRIPFTPGPCLDSGKWMTNVDVRVALYYRLGEISGLIHLFYREEGVVAVSEISLRIQPDYPSYLLKQYVKVFPSAA</sequence>
<dbReference type="AlphaFoldDB" id="A0A382NMV0"/>